<feature type="region of interest" description="Disordered" evidence="1">
    <location>
        <begin position="1"/>
        <end position="43"/>
    </location>
</feature>
<comment type="caution">
    <text evidence="2">The sequence shown here is derived from an EMBL/GenBank/DDBJ whole genome shotgun (WGS) entry which is preliminary data.</text>
</comment>
<reference evidence="2" key="1">
    <citation type="journal article" date="2020" name="bioRxiv">
        <title>Whole genome comparisons of ergot fungi reveals the divergence and evolution of species within the genus Claviceps are the result of varying mechanisms driving genome evolution and host range expansion.</title>
        <authorList>
            <person name="Wyka S.A."/>
            <person name="Mondo S.J."/>
            <person name="Liu M."/>
            <person name="Dettman J."/>
            <person name="Nalam V."/>
            <person name="Broders K.D."/>
        </authorList>
    </citation>
    <scope>NUCLEOTIDE SEQUENCE</scope>
    <source>
        <strain evidence="2">CCC 602</strain>
    </source>
</reference>
<organism evidence="2 3">
    <name type="scientific">Claviceps pusilla</name>
    <dbReference type="NCBI Taxonomy" id="123648"/>
    <lineage>
        <taxon>Eukaryota</taxon>
        <taxon>Fungi</taxon>
        <taxon>Dikarya</taxon>
        <taxon>Ascomycota</taxon>
        <taxon>Pezizomycotina</taxon>
        <taxon>Sordariomycetes</taxon>
        <taxon>Hypocreomycetidae</taxon>
        <taxon>Hypocreales</taxon>
        <taxon>Clavicipitaceae</taxon>
        <taxon>Claviceps</taxon>
    </lineage>
</organism>
<feature type="region of interest" description="Disordered" evidence="1">
    <location>
        <begin position="71"/>
        <end position="90"/>
    </location>
</feature>
<accession>A0A9P7N324</accession>
<dbReference type="Proteomes" id="UP000748025">
    <property type="component" value="Unassembled WGS sequence"/>
</dbReference>
<feature type="compositionally biased region" description="Basic and acidic residues" evidence="1">
    <location>
        <begin position="1"/>
        <end position="16"/>
    </location>
</feature>
<protein>
    <submittedName>
        <fullName evidence="2">Uncharacterized protein</fullName>
    </submittedName>
</protein>
<evidence type="ECO:0000256" key="1">
    <source>
        <dbReference type="SAM" id="MobiDB-lite"/>
    </source>
</evidence>
<gene>
    <name evidence="2" type="ORF">E4U43_006721</name>
</gene>
<keyword evidence="3" id="KW-1185">Reference proteome</keyword>
<name>A0A9P7N324_9HYPO</name>
<sequence>MARAADLARQEARPDDDASATDTDADARDQAGLDDADADADGTTALLDPEDAAAVMSDDDVSLWEAQGRLESGNAQWGAAYNDGGPSKYGKVETLDNRKLEKMTIPDTTAK</sequence>
<dbReference type="EMBL" id="SRPW01004734">
    <property type="protein sequence ID" value="KAG5980590.1"/>
    <property type="molecule type" value="Genomic_DNA"/>
</dbReference>
<evidence type="ECO:0000313" key="2">
    <source>
        <dbReference type="EMBL" id="KAG5980590.1"/>
    </source>
</evidence>
<dbReference type="AlphaFoldDB" id="A0A9P7N324"/>
<proteinExistence type="predicted"/>
<evidence type="ECO:0000313" key="3">
    <source>
        <dbReference type="Proteomes" id="UP000748025"/>
    </source>
</evidence>